<feature type="coiled-coil region" evidence="1">
    <location>
        <begin position="319"/>
        <end position="381"/>
    </location>
</feature>
<dbReference type="OrthoDB" id="343736at2"/>
<feature type="domain" description="Defence against restriction A N-terminal" evidence="2">
    <location>
        <begin position="194"/>
        <end position="316"/>
    </location>
</feature>
<name>A0A1G6GYP6_9GAMM</name>
<gene>
    <name evidence="4" type="ORF">SAMN05421733_10328</name>
</gene>
<keyword evidence="5" id="KW-1185">Reference proteome</keyword>
<dbReference type="Pfam" id="PF18788">
    <property type="entry name" value="DarA_N"/>
    <property type="match status" value="1"/>
</dbReference>
<accession>A0A1G6GYP6</accession>
<proteinExistence type="predicted"/>
<dbReference type="InterPro" id="IPR041140">
    <property type="entry name" value="DarA_N"/>
</dbReference>
<evidence type="ECO:0000256" key="1">
    <source>
        <dbReference type="SAM" id="Coils"/>
    </source>
</evidence>
<dbReference type="InterPro" id="IPR040824">
    <property type="entry name" value="LPD3"/>
</dbReference>
<dbReference type="Pfam" id="PF18798">
    <property type="entry name" value="LPD3"/>
    <property type="match status" value="1"/>
</dbReference>
<dbReference type="STRING" id="1219383.SAMN05421733_10328"/>
<keyword evidence="1" id="KW-0175">Coiled coil</keyword>
<evidence type="ECO:0000259" key="3">
    <source>
        <dbReference type="Pfam" id="PF18798"/>
    </source>
</evidence>
<reference evidence="5" key="1">
    <citation type="submission" date="2016-09" db="EMBL/GenBank/DDBJ databases">
        <authorList>
            <person name="Varghese N."/>
            <person name="Submissions S."/>
        </authorList>
    </citation>
    <scope>NUCLEOTIDE SEQUENCE [LARGE SCALE GENOMIC DNA]</scope>
    <source>
        <strain evidence="5">ANC 4422</strain>
    </source>
</reference>
<dbReference type="Proteomes" id="UP000242501">
    <property type="component" value="Unassembled WGS sequence"/>
</dbReference>
<evidence type="ECO:0008006" key="6">
    <source>
        <dbReference type="Google" id="ProtNLM"/>
    </source>
</evidence>
<feature type="domain" description="Large polyvalent protein-associated" evidence="3">
    <location>
        <begin position="626"/>
        <end position="738"/>
    </location>
</feature>
<evidence type="ECO:0000259" key="2">
    <source>
        <dbReference type="Pfam" id="PF18788"/>
    </source>
</evidence>
<protein>
    <recommendedName>
        <fullName evidence="6">Defence against restriction A N-terminal domain-containing protein</fullName>
    </recommendedName>
</protein>
<evidence type="ECO:0000313" key="4">
    <source>
        <dbReference type="EMBL" id="SDB87003.1"/>
    </source>
</evidence>
<sequence length="970" mass="108018">MKNTAIFKQQYAPYQSYCVAGFDSIMNTGACFLGCVHGEYGVLKAVVTESVTAHDQWRVVNLQSEDHFDSVAVLGAVDDVEASSLALMHYGHLFDSANVHVDTMETSVYGLKRHLDCAYYHDKPRLIQPWQLNELQDVATAEKPMWDNMSLKSHSGQLSTLLFDMQSHDDHNGLLNSFDGLASYLEQIGSIEQAFDSIIVDYQHLEYFMGLLHKAMNNASKGGVHVENIEISKPFKRKGVAQVAVSYLMKDGQTITILFHNPDSTPSKLAQSDTLISWKTLLNRRDVTGVVQPNQGEGLSMPVLAGRIMQLVNKNSARFVRTQAKKQQVEKELNETQARLQDKKLKLDQLNADIESVKKQLDEVQANTNQVLEEKKAKDRESSKVLTAWNSQQAEQDFQGYIGDLAEDERPSAGAKRYFSAKLQDLIVQTKVGDVRISSKSRGKIFDRIRPMKLLAIPYIPEVLLRGVVGQLEPLSKVRKDGITGFYQFDKVVDTAQFKIHITLKVGAGQQGQLLYYMGTSKITNPRQSVGSDALSITEGLPQREVTHLDSIQANYVDEVNGFDSASSDDGVNIEITQIIDKTTGKKLTESEAEQLLLARSKPVDDTPIVIQGDEFGEFPDTPEGKKALLKVAKQKLMDMRGHPVYCPALQSMVDISREGVSKITSFSADTRKLKIIPVIPNLIATASNLVTKESYLESEKLKGLIAYHYMQSKIELDNKFLNVKFVIKEKIGGHFQYDYTIEDEISHFDNILGKENASIKEAFSATNYKSGDQLGSHLLASSQPSVPTHTHNIQINDNVVKMVKDNEFGCIDEVKKIPSFDGILSATATCDRGVVNTSPDLPVSCVANLEISLENKQNNVNEFDSVDSDASNNDEYVLNLFIEGEDYVVNTDRSTIPTVTDKSNDDDVEYLQDILDGKIDFSDHQQTDDMVAKLEEIHGRLTPESQTLFEKVADAFATYAISLEVPGHD</sequence>
<dbReference type="AlphaFoldDB" id="A0A1G6GYP6"/>
<organism evidence="4 5">
    <name type="scientific">Acinetobacter boissieri</name>
    <dbReference type="NCBI Taxonomy" id="1219383"/>
    <lineage>
        <taxon>Bacteria</taxon>
        <taxon>Pseudomonadati</taxon>
        <taxon>Pseudomonadota</taxon>
        <taxon>Gammaproteobacteria</taxon>
        <taxon>Moraxellales</taxon>
        <taxon>Moraxellaceae</taxon>
        <taxon>Acinetobacter</taxon>
    </lineage>
</organism>
<dbReference type="RefSeq" id="WP_092746999.1">
    <property type="nucleotide sequence ID" value="NZ_FMYL01000003.1"/>
</dbReference>
<dbReference type="EMBL" id="FMYL01000003">
    <property type="protein sequence ID" value="SDB87003.1"/>
    <property type="molecule type" value="Genomic_DNA"/>
</dbReference>
<evidence type="ECO:0000313" key="5">
    <source>
        <dbReference type="Proteomes" id="UP000242501"/>
    </source>
</evidence>